<evidence type="ECO:0000313" key="5">
    <source>
        <dbReference type="Proteomes" id="UP000183469"/>
    </source>
</evidence>
<name>A0A1H3Y6M3_SELRU</name>
<feature type="domain" description="Filamentous haemagglutinin FhaB/tRNA nuclease CdiA-like TPS" evidence="3">
    <location>
        <begin position="40"/>
        <end position="156"/>
    </location>
</feature>
<dbReference type="OrthoDB" id="218680at2"/>
<dbReference type="Proteomes" id="UP000183469">
    <property type="component" value="Unassembled WGS sequence"/>
</dbReference>
<gene>
    <name evidence="4" type="ORF">SAMN05660648_01797</name>
</gene>
<feature type="compositionally biased region" description="Polar residues" evidence="1">
    <location>
        <begin position="1047"/>
        <end position="1063"/>
    </location>
</feature>
<sequence>MRWIAKYRKQRMGALAAAIAVTAWMPMAMAEVEGLPDEATGNNALRENVESITYETVKTKNDTMKVVINNDRAAINWNTFNIANGKTVEFSRTNNGTGWAVLNRVTGGTSSAIDGNLIGHGGTVFLINPNGITFGSTACVEVGSLVASTLEMKEDFLAKNDNGHYVNRDFTFEGKGGSDGGAIRILSAANNVSATDINANGVVALLAKQVENNGTIKAGKAYVAAGNKIQVKYDDKISVEVPGSASANDSIINTGNINDGTGYVLMTAKAAVNLLSDTVNAKPTVKADKIIIDKDGNVELTGDKVLIDGKITSNGSITTTGTNALQVNDSADIHAKTWNINAKNVDVVKGVKTPEKLDNLENDVSSKVISAALKDTNVNITASPNDPTYYADINIKNKITKTEGGNTELTFTAGRNISVDADITSTEGALNLTLNSRNMEKTNSKREDGANIIRADISTNGGNFTTTGKHGTYFGVILNSKDGSNIGATRDIKTEGGNISLLGDEVLVATGGVVNLNAGETGNVFIEGKVNSANAYYNVENAGTLSWAKAREGAKNTEVDALKGKTHLAVITSALEDAVATSTIAKSNATTKEAFVGGHVLKVKTKDGYPVDAEGNLIIYATDDDGNPVIKGTPVIDDGSVTKDESGNITGITVMAATDNKGWYKIKDKDGTEHYARFWGWTEGAEAGNIFYVQTTGETVLDSDMESSTNEAWVHNNHGAAVYNAKDSSEAYVNFAPKEPNDDKGQDKTNGTQMALAINYDTHLDGKRKEILYSQWDDIGASATQIKNYVVEAELGKTALNIDGKDVKLSGAVGNLTQLKDVSVNAFGNIDVQGTVNVENKVKLAGKDIMIGGNITADAQKADDAVVIQAQGNFLNPHKAAISMGDLSSWKIYSDNPKDDDFGGLNSESFAFWGWDGKNTYSSDRNLYIFKYNPTLTITANDATKKFGEALSDTGYTLKNELSGQYLNNFLDGYDDMLKTAYMLNNIGTKSYGYPVSAPLGIYRIDLTNTDNGVAALRGNGYKVYVNPGTLTVTGDNPDDVKPQLDPHNSTNLDGSASYTTAPRQAGPGADRVLGLQSAELPFFREENGQTKLYGTYDVSIDPDKVKMEPTAKILPEPDQPKNQYREYDKELTTQAGTAKFKMTYNGSTFDIYPVDNFAKDLLVAGDAAKNVDVESQALFAAFKEMGITLDDLDGVYTHFDSKK</sequence>
<evidence type="ECO:0000256" key="1">
    <source>
        <dbReference type="SAM" id="MobiDB-lite"/>
    </source>
</evidence>
<dbReference type="NCBIfam" id="TIGR01901">
    <property type="entry name" value="adhes_NPXG"/>
    <property type="match status" value="1"/>
</dbReference>
<dbReference type="Pfam" id="PF05860">
    <property type="entry name" value="TPS"/>
    <property type="match status" value="1"/>
</dbReference>
<proteinExistence type="predicted"/>
<dbReference type="InterPro" id="IPR012334">
    <property type="entry name" value="Pectin_lyas_fold"/>
</dbReference>
<dbReference type="RefSeq" id="WP_081350030.1">
    <property type="nucleotide sequence ID" value="NZ_FNQG01000007.1"/>
</dbReference>
<dbReference type="PANTHER" id="PTHR12338:SF5">
    <property type="entry name" value="ANTIGEN 43-RELATED"/>
    <property type="match status" value="1"/>
</dbReference>
<dbReference type="Gene3D" id="2.160.20.10">
    <property type="entry name" value="Single-stranded right-handed beta-helix, Pectin lyase-like"/>
    <property type="match status" value="1"/>
</dbReference>
<dbReference type="EMBL" id="FNQG01000007">
    <property type="protein sequence ID" value="SEA06492.1"/>
    <property type="molecule type" value="Genomic_DNA"/>
</dbReference>
<feature type="region of interest" description="Disordered" evidence="1">
    <location>
        <begin position="1035"/>
        <end position="1069"/>
    </location>
</feature>
<protein>
    <submittedName>
        <fullName evidence="4">Filamentous hemagglutinin family N-terminal domain-containing protein</fullName>
    </submittedName>
</protein>
<dbReference type="InterPro" id="IPR050909">
    <property type="entry name" value="Bact_Autotransporter_VF"/>
</dbReference>
<dbReference type="SMART" id="SM00912">
    <property type="entry name" value="Haemagg_act"/>
    <property type="match status" value="1"/>
</dbReference>
<accession>A0A1H3Y6M3</accession>
<evidence type="ECO:0000313" key="4">
    <source>
        <dbReference type="EMBL" id="SEA06492.1"/>
    </source>
</evidence>
<reference evidence="4 5" key="1">
    <citation type="submission" date="2016-10" db="EMBL/GenBank/DDBJ databases">
        <authorList>
            <person name="de Groot N.N."/>
        </authorList>
    </citation>
    <scope>NUCLEOTIDE SEQUENCE [LARGE SCALE GENOMIC DNA]</scope>
    <source>
        <strain evidence="4 5">DSM 2872</strain>
    </source>
</reference>
<dbReference type="InterPro" id="IPR011050">
    <property type="entry name" value="Pectin_lyase_fold/virulence"/>
</dbReference>
<keyword evidence="2" id="KW-0732">Signal</keyword>
<feature type="signal peptide" evidence="2">
    <location>
        <begin position="1"/>
        <end position="30"/>
    </location>
</feature>
<feature type="chain" id="PRO_5010161836" evidence="2">
    <location>
        <begin position="31"/>
        <end position="1204"/>
    </location>
</feature>
<dbReference type="InterPro" id="IPR008638">
    <property type="entry name" value="FhaB/CdiA-like_TPS"/>
</dbReference>
<organism evidence="4 5">
    <name type="scientific">Selenomonas ruminantium</name>
    <dbReference type="NCBI Taxonomy" id="971"/>
    <lineage>
        <taxon>Bacteria</taxon>
        <taxon>Bacillati</taxon>
        <taxon>Bacillota</taxon>
        <taxon>Negativicutes</taxon>
        <taxon>Selenomonadales</taxon>
        <taxon>Selenomonadaceae</taxon>
        <taxon>Selenomonas</taxon>
    </lineage>
</organism>
<dbReference type="PANTHER" id="PTHR12338">
    <property type="entry name" value="AUTOTRANSPORTER"/>
    <property type="match status" value="1"/>
</dbReference>
<evidence type="ECO:0000256" key="2">
    <source>
        <dbReference type="SAM" id="SignalP"/>
    </source>
</evidence>
<dbReference type="AlphaFoldDB" id="A0A1H3Y6M3"/>
<dbReference type="SUPFAM" id="SSF51126">
    <property type="entry name" value="Pectin lyase-like"/>
    <property type="match status" value="1"/>
</dbReference>
<evidence type="ECO:0000259" key="3">
    <source>
        <dbReference type="SMART" id="SM00912"/>
    </source>
</evidence>